<reference evidence="2" key="1">
    <citation type="submission" date="2021-06" db="EMBL/GenBank/DDBJ databases">
        <authorList>
            <person name="Kallberg Y."/>
            <person name="Tangrot J."/>
            <person name="Rosling A."/>
        </authorList>
    </citation>
    <scope>NUCLEOTIDE SEQUENCE</scope>
    <source>
        <strain evidence="2">MA453B</strain>
    </source>
</reference>
<dbReference type="AlphaFoldDB" id="A0A9N9GJX3"/>
<proteinExistence type="predicted"/>
<protein>
    <submittedName>
        <fullName evidence="2">5300_t:CDS:1</fullName>
    </submittedName>
</protein>
<dbReference type="EMBL" id="CAJVPY010004144">
    <property type="protein sequence ID" value="CAG8611277.1"/>
    <property type="molecule type" value="Genomic_DNA"/>
</dbReference>
<gene>
    <name evidence="2" type="ORF">DERYTH_LOCUS8151</name>
</gene>
<accession>A0A9N9GJX3</accession>
<sequence length="202" mass="23108">LLNVLRGKKDLEQLTLALCANPNGTDKIKIFVISKSSNPLCFKGVNHKRLGVKYDAKVTPETICNCFQYTGILPDTQDNEESFIDNNDDELIDELYSDIEALNFKTLYQLPSDEEILDLATNLEPENESAEDDNSTEMHQISHQEVLNAVEILEQYIVQNDFSKIAQFEHDKALLKLQKGIRKFRIASFKQTSIETYFELVD</sequence>
<dbReference type="OrthoDB" id="4502687at2759"/>
<dbReference type="GO" id="GO:0003676">
    <property type="term" value="F:nucleic acid binding"/>
    <property type="evidence" value="ECO:0007669"/>
    <property type="project" value="InterPro"/>
</dbReference>
<feature type="domain" description="DDE-1" evidence="1">
    <location>
        <begin position="12"/>
        <end position="57"/>
    </location>
</feature>
<comment type="caution">
    <text evidence="2">The sequence shown here is derived from an EMBL/GenBank/DDBJ whole genome shotgun (WGS) entry which is preliminary data.</text>
</comment>
<dbReference type="Pfam" id="PF03184">
    <property type="entry name" value="DDE_1"/>
    <property type="match status" value="1"/>
</dbReference>
<evidence type="ECO:0000259" key="1">
    <source>
        <dbReference type="Pfam" id="PF03184"/>
    </source>
</evidence>
<evidence type="ECO:0000313" key="2">
    <source>
        <dbReference type="EMBL" id="CAG8611277.1"/>
    </source>
</evidence>
<name>A0A9N9GJX3_9GLOM</name>
<organism evidence="2 3">
    <name type="scientific">Dentiscutata erythropus</name>
    <dbReference type="NCBI Taxonomy" id="1348616"/>
    <lineage>
        <taxon>Eukaryota</taxon>
        <taxon>Fungi</taxon>
        <taxon>Fungi incertae sedis</taxon>
        <taxon>Mucoromycota</taxon>
        <taxon>Glomeromycotina</taxon>
        <taxon>Glomeromycetes</taxon>
        <taxon>Diversisporales</taxon>
        <taxon>Gigasporaceae</taxon>
        <taxon>Dentiscutata</taxon>
    </lineage>
</organism>
<feature type="non-terminal residue" evidence="2">
    <location>
        <position position="202"/>
    </location>
</feature>
<dbReference type="InterPro" id="IPR004875">
    <property type="entry name" value="DDE_SF_endonuclease_dom"/>
</dbReference>
<keyword evidence="3" id="KW-1185">Reference proteome</keyword>
<evidence type="ECO:0000313" key="3">
    <source>
        <dbReference type="Proteomes" id="UP000789405"/>
    </source>
</evidence>
<dbReference type="Proteomes" id="UP000789405">
    <property type="component" value="Unassembled WGS sequence"/>
</dbReference>